<reference evidence="1 2" key="1">
    <citation type="submission" date="2019-07" db="EMBL/GenBank/DDBJ databases">
        <title>Genomic Encyclopedia of Archaeal and Bacterial Type Strains, Phase II (KMG-II): from individual species to whole genera.</title>
        <authorList>
            <person name="Goeker M."/>
        </authorList>
    </citation>
    <scope>NUCLEOTIDE SEQUENCE [LARGE SCALE GENOMIC DNA]</scope>
    <source>
        <strain evidence="1 2">DSM 21935</strain>
    </source>
</reference>
<dbReference type="PANTHER" id="PTHR42830:SF2">
    <property type="entry name" value="OSMC_OHR FAMILY PROTEIN"/>
    <property type="match status" value="1"/>
</dbReference>
<dbReference type="PANTHER" id="PTHR42830">
    <property type="entry name" value="OSMOTICALLY INDUCIBLE FAMILY PROTEIN"/>
    <property type="match status" value="1"/>
</dbReference>
<comment type="caution">
    <text evidence="1">The sequence shown here is derived from an EMBL/GenBank/DDBJ whole genome shotgun (WGS) entry which is preliminary data.</text>
</comment>
<dbReference type="OrthoDB" id="9795405at2"/>
<dbReference type="AlphaFoldDB" id="A0A5D3YJY7"/>
<gene>
    <name evidence="1" type="ORF">LX73_1817</name>
</gene>
<evidence type="ECO:0000313" key="1">
    <source>
        <dbReference type="EMBL" id="TYP94093.1"/>
    </source>
</evidence>
<dbReference type="Proteomes" id="UP000324595">
    <property type="component" value="Unassembled WGS sequence"/>
</dbReference>
<protein>
    <submittedName>
        <fullName evidence="1">Organic hydroperoxide reductase OsmC/OhrA</fullName>
    </submittedName>
</protein>
<organism evidence="1 2">
    <name type="scientific">Fodinibius salinus</name>
    <dbReference type="NCBI Taxonomy" id="860790"/>
    <lineage>
        <taxon>Bacteria</taxon>
        <taxon>Pseudomonadati</taxon>
        <taxon>Balneolota</taxon>
        <taxon>Balneolia</taxon>
        <taxon>Balneolales</taxon>
        <taxon>Balneolaceae</taxon>
        <taxon>Fodinibius</taxon>
    </lineage>
</organism>
<accession>A0A5D3YJY7</accession>
<dbReference type="Pfam" id="PF02566">
    <property type="entry name" value="OsmC"/>
    <property type="match status" value="1"/>
</dbReference>
<dbReference type="Gene3D" id="3.30.300.20">
    <property type="match status" value="1"/>
</dbReference>
<evidence type="ECO:0000313" key="2">
    <source>
        <dbReference type="Proteomes" id="UP000324595"/>
    </source>
</evidence>
<dbReference type="InterPro" id="IPR015946">
    <property type="entry name" value="KH_dom-like_a/b"/>
</dbReference>
<dbReference type="InterPro" id="IPR003718">
    <property type="entry name" value="OsmC/Ohr_fam"/>
</dbReference>
<name>A0A5D3YJY7_9BACT</name>
<proteinExistence type="predicted"/>
<dbReference type="InterPro" id="IPR052707">
    <property type="entry name" value="OsmC_Ohr_Peroxiredoxin"/>
</dbReference>
<sequence>MSTHQAKITWQRKTEASFVDQNYSRKHQWIFNEGLTVPAAASAEVVPEHLTDGHALDPEEAFVASLASCHMLWFLSIAADAGYVINRYSDEAEGQMGKNKEGKLAITNVTLQPSVRFQENKKPDAKTFESLHHRAHERCYIAHSVKTEISINANMDRSS</sequence>
<keyword evidence="2" id="KW-1185">Reference proteome</keyword>
<dbReference type="InterPro" id="IPR036102">
    <property type="entry name" value="OsmC/Ohrsf"/>
</dbReference>
<dbReference type="EMBL" id="VNHY01000002">
    <property type="protein sequence ID" value="TYP94093.1"/>
    <property type="molecule type" value="Genomic_DNA"/>
</dbReference>
<dbReference type="RefSeq" id="WP_148899119.1">
    <property type="nucleotide sequence ID" value="NZ_VNHY01000002.1"/>
</dbReference>
<dbReference type="SUPFAM" id="SSF82784">
    <property type="entry name" value="OsmC-like"/>
    <property type="match status" value="1"/>
</dbReference>